<organism evidence="2 3">
    <name type="scientific">Amorphus orientalis</name>
    <dbReference type="NCBI Taxonomy" id="649198"/>
    <lineage>
        <taxon>Bacteria</taxon>
        <taxon>Pseudomonadati</taxon>
        <taxon>Pseudomonadota</taxon>
        <taxon>Alphaproteobacteria</taxon>
        <taxon>Hyphomicrobiales</taxon>
        <taxon>Amorphaceae</taxon>
        <taxon>Amorphus</taxon>
    </lineage>
</organism>
<evidence type="ECO:0000256" key="1">
    <source>
        <dbReference type="SAM" id="Phobius"/>
    </source>
</evidence>
<keyword evidence="1" id="KW-1133">Transmembrane helix</keyword>
<accession>A0AAE4AVH0</accession>
<dbReference type="EMBL" id="JAUSUL010000003">
    <property type="protein sequence ID" value="MDQ0316679.1"/>
    <property type="molecule type" value="Genomic_DNA"/>
</dbReference>
<dbReference type="Proteomes" id="UP001229244">
    <property type="component" value="Unassembled WGS sequence"/>
</dbReference>
<proteinExistence type="predicted"/>
<feature type="transmembrane region" description="Helical" evidence="1">
    <location>
        <begin position="26"/>
        <end position="45"/>
    </location>
</feature>
<comment type="caution">
    <text evidence="2">The sequence shown here is derived from an EMBL/GenBank/DDBJ whole genome shotgun (WGS) entry which is preliminary data.</text>
</comment>
<gene>
    <name evidence="2" type="ORF">J2S73_003155</name>
</gene>
<evidence type="ECO:0000313" key="2">
    <source>
        <dbReference type="EMBL" id="MDQ0316679.1"/>
    </source>
</evidence>
<sequence length="122" mass="13085">MQFGRSRQTTTPHRSMGPLTRRVRNLMLVAAFMVGFGGVITAGVADAAPLNTHQIEMVAGQAAEVAEVAAPHTSGHEPVVERVVAGGVATLLFGTMISVVAVSWRSFRQSVETERKRKNEEA</sequence>
<keyword evidence="1" id="KW-0472">Membrane</keyword>
<keyword evidence="3" id="KW-1185">Reference proteome</keyword>
<keyword evidence="1" id="KW-0812">Transmembrane</keyword>
<name>A0AAE4AVH0_9HYPH</name>
<evidence type="ECO:0000313" key="3">
    <source>
        <dbReference type="Proteomes" id="UP001229244"/>
    </source>
</evidence>
<protein>
    <submittedName>
        <fullName evidence="2">Uncharacterized protein</fullName>
    </submittedName>
</protein>
<dbReference type="AlphaFoldDB" id="A0AAE4AVH0"/>
<reference evidence="2" key="1">
    <citation type="submission" date="2023-07" db="EMBL/GenBank/DDBJ databases">
        <title>Genomic Encyclopedia of Type Strains, Phase IV (KMG-IV): sequencing the most valuable type-strain genomes for metagenomic binning, comparative biology and taxonomic classification.</title>
        <authorList>
            <person name="Goeker M."/>
        </authorList>
    </citation>
    <scope>NUCLEOTIDE SEQUENCE</scope>
    <source>
        <strain evidence="2">DSM 21202</strain>
    </source>
</reference>
<feature type="transmembrane region" description="Helical" evidence="1">
    <location>
        <begin position="83"/>
        <end position="107"/>
    </location>
</feature>
<dbReference type="RefSeq" id="WP_306886560.1">
    <property type="nucleotide sequence ID" value="NZ_JAUSUL010000003.1"/>
</dbReference>